<sequence length="510" mass="57722">MKNKLSHIFHSFSSSASATHLHHPSRSSAEQVQTVDPMSLTSPANLPQSMISSFPAELLLEIFDRVCEPPQDFEALQVARDRHSGPLSLGGVCKQWRDIAWSSPTLWTYIYLVPLSDKCADQAQLLDAYLGRSKGLPLTVVFRPVRPGNNQVMPLFDLIARECYRWEAIDILIPYYLLFTRIQQGYYYLPRLRSVRTVSTMTGFSRPEGFSLSFLKYATELQKLALTGVVLPKLKDPQHYQHITHFTVSKLSCDRVLDALDMMPNLRSCFVEDMTRSSSATVPRVHLRRLESFSIRNSSNAESRLFQNILSIPMLREIECIAGPGGHLPLVPMKSLLDQDPACRLEILELRASQLLKTDTSFLDGLLRRTTTVSKFVLHCKEDETLSSTIGMLLNPLWPPVPPFHNRPFVETFLDGNDPVLLPNLQNLELYFSETDSLLPVINVIKHRWIFGSATSLDFTSSPSQGSDKQFAKIISVRLPGWCSSEVMKELRDEMREGLVVEFSQSLSSF</sequence>
<dbReference type="OrthoDB" id="3035621at2759"/>
<proteinExistence type="predicted"/>
<dbReference type="EMBL" id="KL142377">
    <property type="protein sequence ID" value="KDR77099.1"/>
    <property type="molecule type" value="Genomic_DNA"/>
</dbReference>
<dbReference type="SUPFAM" id="SSF81383">
    <property type="entry name" value="F-box domain"/>
    <property type="match status" value="1"/>
</dbReference>
<evidence type="ECO:0000313" key="1">
    <source>
        <dbReference type="EMBL" id="KDR77099.1"/>
    </source>
</evidence>
<dbReference type="Gene3D" id="1.20.1280.50">
    <property type="match status" value="1"/>
</dbReference>
<dbReference type="InterPro" id="IPR036047">
    <property type="entry name" value="F-box-like_dom_sf"/>
</dbReference>
<dbReference type="AlphaFoldDB" id="A0A067TB34"/>
<keyword evidence="2" id="KW-1185">Reference proteome</keyword>
<name>A0A067TB34_GALM3</name>
<protein>
    <submittedName>
        <fullName evidence="1">Uncharacterized protein</fullName>
    </submittedName>
</protein>
<dbReference type="Proteomes" id="UP000027222">
    <property type="component" value="Unassembled WGS sequence"/>
</dbReference>
<accession>A0A067TB34</accession>
<reference evidence="2" key="1">
    <citation type="journal article" date="2014" name="Proc. Natl. Acad. Sci. U.S.A.">
        <title>Extensive sampling of basidiomycete genomes demonstrates inadequacy of the white-rot/brown-rot paradigm for wood decay fungi.</title>
        <authorList>
            <person name="Riley R."/>
            <person name="Salamov A.A."/>
            <person name="Brown D.W."/>
            <person name="Nagy L.G."/>
            <person name="Floudas D."/>
            <person name="Held B.W."/>
            <person name="Levasseur A."/>
            <person name="Lombard V."/>
            <person name="Morin E."/>
            <person name="Otillar R."/>
            <person name="Lindquist E.A."/>
            <person name="Sun H."/>
            <person name="LaButti K.M."/>
            <person name="Schmutz J."/>
            <person name="Jabbour D."/>
            <person name="Luo H."/>
            <person name="Baker S.E."/>
            <person name="Pisabarro A.G."/>
            <person name="Walton J.D."/>
            <person name="Blanchette R.A."/>
            <person name="Henrissat B."/>
            <person name="Martin F."/>
            <person name="Cullen D."/>
            <person name="Hibbett D.S."/>
            <person name="Grigoriev I.V."/>
        </authorList>
    </citation>
    <scope>NUCLEOTIDE SEQUENCE [LARGE SCALE GENOMIC DNA]</scope>
    <source>
        <strain evidence="2">CBS 339.88</strain>
    </source>
</reference>
<gene>
    <name evidence="1" type="ORF">GALMADRAFT_428690</name>
</gene>
<organism evidence="1 2">
    <name type="scientific">Galerina marginata (strain CBS 339.88)</name>
    <dbReference type="NCBI Taxonomy" id="685588"/>
    <lineage>
        <taxon>Eukaryota</taxon>
        <taxon>Fungi</taxon>
        <taxon>Dikarya</taxon>
        <taxon>Basidiomycota</taxon>
        <taxon>Agaricomycotina</taxon>
        <taxon>Agaricomycetes</taxon>
        <taxon>Agaricomycetidae</taxon>
        <taxon>Agaricales</taxon>
        <taxon>Agaricineae</taxon>
        <taxon>Strophariaceae</taxon>
        <taxon>Galerina</taxon>
    </lineage>
</organism>
<dbReference type="HOGENOM" id="CLU_018544_14_2_1"/>
<evidence type="ECO:0000313" key="2">
    <source>
        <dbReference type="Proteomes" id="UP000027222"/>
    </source>
</evidence>
<dbReference type="STRING" id="685588.A0A067TB34"/>